<name>A0ABT1A316_9PSEU</name>
<organism evidence="1 2">
    <name type="scientific">Pseudonocardia humida</name>
    <dbReference type="NCBI Taxonomy" id="2800819"/>
    <lineage>
        <taxon>Bacteria</taxon>
        <taxon>Bacillati</taxon>
        <taxon>Actinomycetota</taxon>
        <taxon>Actinomycetes</taxon>
        <taxon>Pseudonocardiales</taxon>
        <taxon>Pseudonocardiaceae</taxon>
        <taxon>Pseudonocardia</taxon>
    </lineage>
</organism>
<proteinExistence type="predicted"/>
<protein>
    <submittedName>
        <fullName evidence="1">Uncharacterized protein</fullName>
    </submittedName>
</protein>
<evidence type="ECO:0000313" key="2">
    <source>
        <dbReference type="Proteomes" id="UP001165283"/>
    </source>
</evidence>
<accession>A0ABT1A316</accession>
<dbReference type="EMBL" id="JAGSOV010000041">
    <property type="protein sequence ID" value="MCO1657383.1"/>
    <property type="molecule type" value="Genomic_DNA"/>
</dbReference>
<evidence type="ECO:0000313" key="1">
    <source>
        <dbReference type="EMBL" id="MCO1657383.1"/>
    </source>
</evidence>
<comment type="caution">
    <text evidence="1">The sequence shown here is derived from an EMBL/GenBank/DDBJ whole genome shotgun (WGS) entry which is preliminary data.</text>
</comment>
<reference evidence="1" key="1">
    <citation type="submission" date="2021-04" db="EMBL/GenBank/DDBJ databases">
        <title>Pseudonocardia sp. nov., isolated from sandy soil of mangrove forest.</title>
        <authorList>
            <person name="Zan Z."/>
            <person name="Huang R."/>
            <person name="Liu W."/>
        </authorList>
    </citation>
    <scope>NUCLEOTIDE SEQUENCE</scope>
    <source>
        <strain evidence="1">S2-4</strain>
    </source>
</reference>
<sequence>MTDLTEAARIVAGWPRVLTRLLDAHVPGPDGRCRGCTSQVSLPPQWPCALTDFARLAAATRPPSRRDRSS</sequence>
<gene>
    <name evidence="1" type="ORF">KDL28_20200</name>
</gene>
<keyword evidence="2" id="KW-1185">Reference proteome</keyword>
<dbReference type="Proteomes" id="UP001165283">
    <property type="component" value="Unassembled WGS sequence"/>
</dbReference>
<dbReference type="RefSeq" id="WP_252441028.1">
    <property type="nucleotide sequence ID" value="NZ_JAGSOV010000041.1"/>
</dbReference>